<evidence type="ECO:0000313" key="2">
    <source>
        <dbReference type="EMBL" id="KAJ8349613.1"/>
    </source>
</evidence>
<dbReference type="PANTHER" id="PTHR45749:SF37">
    <property type="entry name" value="OS05G0311600 PROTEIN"/>
    <property type="match status" value="1"/>
</dbReference>
<accession>A0A9Q1IRB5</accession>
<dbReference type="AlphaFoldDB" id="A0A9Q1IRB5"/>
<dbReference type="GO" id="GO:0046983">
    <property type="term" value="F:protein dimerization activity"/>
    <property type="evidence" value="ECO:0007669"/>
    <property type="project" value="InterPro"/>
</dbReference>
<dbReference type="Proteomes" id="UP001152622">
    <property type="component" value="Chromosome 9"/>
</dbReference>
<dbReference type="InterPro" id="IPR012337">
    <property type="entry name" value="RNaseH-like_sf"/>
</dbReference>
<dbReference type="OrthoDB" id="6617140at2759"/>
<organism evidence="2 3">
    <name type="scientific">Synaphobranchus kaupii</name>
    <name type="common">Kaup's arrowtooth eel</name>
    <dbReference type="NCBI Taxonomy" id="118154"/>
    <lineage>
        <taxon>Eukaryota</taxon>
        <taxon>Metazoa</taxon>
        <taxon>Chordata</taxon>
        <taxon>Craniata</taxon>
        <taxon>Vertebrata</taxon>
        <taxon>Euteleostomi</taxon>
        <taxon>Actinopterygii</taxon>
        <taxon>Neopterygii</taxon>
        <taxon>Teleostei</taxon>
        <taxon>Anguilliformes</taxon>
        <taxon>Synaphobranchidae</taxon>
        <taxon>Synaphobranchus</taxon>
    </lineage>
</organism>
<dbReference type="InterPro" id="IPR008906">
    <property type="entry name" value="HATC_C_dom"/>
</dbReference>
<comment type="caution">
    <text evidence="2">The sequence shown here is derived from an EMBL/GenBank/DDBJ whole genome shotgun (WGS) entry which is preliminary data.</text>
</comment>
<dbReference type="EMBL" id="JAINUF010000009">
    <property type="protein sequence ID" value="KAJ8349613.1"/>
    <property type="molecule type" value="Genomic_DNA"/>
</dbReference>
<reference evidence="2" key="1">
    <citation type="journal article" date="2023" name="Science">
        <title>Genome structures resolve the early diversification of teleost fishes.</title>
        <authorList>
            <person name="Parey E."/>
            <person name="Louis A."/>
            <person name="Montfort J."/>
            <person name="Bouchez O."/>
            <person name="Roques C."/>
            <person name="Iampietro C."/>
            <person name="Lluch J."/>
            <person name="Castinel A."/>
            <person name="Donnadieu C."/>
            <person name="Desvignes T."/>
            <person name="Floi Bucao C."/>
            <person name="Jouanno E."/>
            <person name="Wen M."/>
            <person name="Mejri S."/>
            <person name="Dirks R."/>
            <person name="Jansen H."/>
            <person name="Henkel C."/>
            <person name="Chen W.J."/>
            <person name="Zahm M."/>
            <person name="Cabau C."/>
            <person name="Klopp C."/>
            <person name="Thompson A.W."/>
            <person name="Robinson-Rechavi M."/>
            <person name="Braasch I."/>
            <person name="Lecointre G."/>
            <person name="Bobe J."/>
            <person name="Postlethwait J.H."/>
            <person name="Berthelot C."/>
            <person name="Roest Crollius H."/>
            <person name="Guiguen Y."/>
        </authorList>
    </citation>
    <scope>NUCLEOTIDE SEQUENCE</scope>
    <source>
        <strain evidence="2">WJC10195</strain>
    </source>
</reference>
<dbReference type="Pfam" id="PF05699">
    <property type="entry name" value="Dimer_Tnp_hAT"/>
    <property type="match status" value="1"/>
</dbReference>
<dbReference type="SUPFAM" id="SSF53098">
    <property type="entry name" value="Ribonuclease H-like"/>
    <property type="match status" value="1"/>
</dbReference>
<sequence length="358" mass="41326">MQLKERFDQGGLKMLAKLEKVLLTGEMETAVVDQYPELNQRSLEVQLNMFKLQYPYKTTSEATAILRNQLPEVRGLFTQVEALVRLLMVVPAASAEAERSFSALRRLKTWLRSTMVQMRLNNVAVCHIHKEILDEVSKRKICQEFILANEYRKHVFGSFKPQDRFPSQFSPQSWCVESASMEVCDTILGHAKERFSFTKHLISATLLQGDKFQQYNSQFPEAALNTTMEAYPLLNKSKLKTELSLIYSNDEFKSCSGAVALYQLFMGNNLQDTFSETVALLKIIITTPMTTAESERCFSTLKRIKTFFRNTMSQDRLNALAMLSMEKKLVKDIPDFNHRVIEKFASLKERRAKFMYKK</sequence>
<evidence type="ECO:0000259" key="1">
    <source>
        <dbReference type="Pfam" id="PF05699"/>
    </source>
</evidence>
<gene>
    <name evidence="2" type="ORF">SKAU_G00247430</name>
</gene>
<protein>
    <recommendedName>
        <fullName evidence="1">HAT C-terminal dimerisation domain-containing protein</fullName>
    </recommendedName>
</protein>
<keyword evidence="3" id="KW-1185">Reference proteome</keyword>
<name>A0A9Q1IRB5_SYNKA</name>
<dbReference type="PANTHER" id="PTHR45749">
    <property type="match status" value="1"/>
</dbReference>
<proteinExistence type="predicted"/>
<evidence type="ECO:0000313" key="3">
    <source>
        <dbReference type="Proteomes" id="UP001152622"/>
    </source>
</evidence>
<feature type="domain" description="HAT C-terminal dimerisation" evidence="1">
    <location>
        <begin position="272"/>
        <end position="328"/>
    </location>
</feature>